<evidence type="ECO:0000313" key="4">
    <source>
        <dbReference type="EMBL" id="AOY77915.1"/>
    </source>
</evidence>
<feature type="domain" description="Methyl-accepting transducer" evidence="3">
    <location>
        <begin position="112"/>
        <end position="280"/>
    </location>
</feature>
<organism evidence="5 7">
    <name type="scientific">Clostridium formicaceticum</name>
    <dbReference type="NCBI Taxonomy" id="1497"/>
    <lineage>
        <taxon>Bacteria</taxon>
        <taxon>Bacillati</taxon>
        <taxon>Bacillota</taxon>
        <taxon>Clostridia</taxon>
        <taxon>Eubacteriales</taxon>
        <taxon>Clostridiaceae</taxon>
        <taxon>Clostridium</taxon>
    </lineage>
</organism>
<evidence type="ECO:0000313" key="5">
    <source>
        <dbReference type="EMBL" id="ARE88534.1"/>
    </source>
</evidence>
<dbReference type="GO" id="GO:0007165">
    <property type="term" value="P:signal transduction"/>
    <property type="evidence" value="ECO:0007669"/>
    <property type="project" value="UniProtKB-KW"/>
</dbReference>
<name>A0AAC9RK01_9CLOT</name>
<dbReference type="Proteomes" id="UP000177894">
    <property type="component" value="Chromosome"/>
</dbReference>
<dbReference type="PROSITE" id="PS50111">
    <property type="entry name" value="CHEMOTAXIS_TRANSDUC_2"/>
    <property type="match status" value="1"/>
</dbReference>
<evidence type="ECO:0000313" key="7">
    <source>
        <dbReference type="Proteomes" id="UP000192478"/>
    </source>
</evidence>
<evidence type="ECO:0000256" key="1">
    <source>
        <dbReference type="ARBA" id="ARBA00023224"/>
    </source>
</evidence>
<dbReference type="PANTHER" id="PTHR32089:SF112">
    <property type="entry name" value="LYSOZYME-LIKE PROTEIN-RELATED"/>
    <property type="match status" value="1"/>
</dbReference>
<dbReference type="GO" id="GO:0016020">
    <property type="term" value="C:membrane"/>
    <property type="evidence" value="ECO:0007669"/>
    <property type="project" value="InterPro"/>
</dbReference>
<reference evidence="5 7" key="2">
    <citation type="submission" date="2017-03" db="EMBL/GenBank/DDBJ databases">
        <title>Complete sequence of Clostridium formicaceticum DSM 92.</title>
        <authorList>
            <person name="Poehlein A."/>
            <person name="Karl M."/>
            <person name="Bengelsdorf F.R."/>
            <person name="Duerre P."/>
            <person name="Daniel R."/>
        </authorList>
    </citation>
    <scope>NUCLEOTIDE SEQUENCE [LARGE SCALE GENOMIC DNA]</scope>
    <source>
        <strain evidence="5 7">DSM 92</strain>
    </source>
</reference>
<dbReference type="EMBL" id="CP020559">
    <property type="protein sequence ID" value="ARE88534.1"/>
    <property type="molecule type" value="Genomic_DNA"/>
</dbReference>
<dbReference type="PANTHER" id="PTHR32089">
    <property type="entry name" value="METHYL-ACCEPTING CHEMOTAXIS PROTEIN MCPB"/>
    <property type="match status" value="1"/>
</dbReference>
<dbReference type="Pfam" id="PF00015">
    <property type="entry name" value="MCPsignal"/>
    <property type="match status" value="1"/>
</dbReference>
<sequence>MENNTSAEVILKRYCEHVAPALQELVSKDHCMVVVADTEKYIFYQPASKMDIGDINGQIFPPDGTMAQAVKTGKTASAFIPPEFFGMRFRSTCTPIRDDHGNIIGGFGIGFSMENIDVLNDVSQNLVSSVEEIAATSEEISNSANTLSEALASLKESSTQVMTHVSKTDNILKFINEISSNTNLLGLNAAIEAARAGEHGRGFSVVAEEIRKMSTNSATSVKEISVILGSIKSELEQISKRVIELSSLSEYQATSTEQISSALTGLSTSAEEVIRISEKL</sequence>
<protein>
    <submittedName>
        <fullName evidence="5">Sensory transducer protein YfmS</fullName>
    </submittedName>
</protein>
<reference evidence="4 6" key="1">
    <citation type="submission" date="2016-10" db="EMBL/GenBank/DDBJ databases">
        <title>Complete Genome Sequence of Acetogen Clostridium formicoaceticum ATCC 27076.</title>
        <authorList>
            <person name="Bao T."/>
            <person name="Cheng C."/>
            <person name="Zhao J."/>
            <person name="Yang S.-T."/>
            <person name="Wang J."/>
            <person name="Wang M."/>
        </authorList>
    </citation>
    <scope>NUCLEOTIDE SEQUENCE [LARGE SCALE GENOMIC DNA]</scope>
    <source>
        <strain evidence="4 6">ATCC 27076</strain>
    </source>
</reference>
<accession>A0AAC9RK01</accession>
<dbReference type="RefSeq" id="WP_070972313.1">
    <property type="nucleotide sequence ID" value="NZ_CP017603.1"/>
</dbReference>
<dbReference type="KEGG" id="cfm:BJL90_19850"/>
<dbReference type="AlphaFoldDB" id="A0AAC9RK01"/>
<proteinExistence type="predicted"/>
<dbReference type="SMART" id="SM00283">
    <property type="entry name" value="MA"/>
    <property type="match status" value="1"/>
</dbReference>
<evidence type="ECO:0000313" key="6">
    <source>
        <dbReference type="Proteomes" id="UP000177894"/>
    </source>
</evidence>
<dbReference type="InterPro" id="IPR004089">
    <property type="entry name" value="MCPsignal_dom"/>
</dbReference>
<dbReference type="EMBL" id="CP017603">
    <property type="protein sequence ID" value="AOY77915.1"/>
    <property type="molecule type" value="Genomic_DNA"/>
</dbReference>
<gene>
    <name evidence="5" type="primary">yfmS_1</name>
    <name evidence="4" type="ORF">BJL90_19850</name>
    <name evidence="5" type="ORF">CLFO_29400</name>
</gene>
<evidence type="ECO:0000259" key="3">
    <source>
        <dbReference type="PROSITE" id="PS50111"/>
    </source>
</evidence>
<keyword evidence="1 2" id="KW-0807">Transducer</keyword>
<evidence type="ECO:0000256" key="2">
    <source>
        <dbReference type="PROSITE-ProRule" id="PRU00284"/>
    </source>
</evidence>
<dbReference type="InterPro" id="IPR029151">
    <property type="entry name" value="Sensor-like_sf"/>
</dbReference>
<dbReference type="Proteomes" id="UP000192478">
    <property type="component" value="Chromosome"/>
</dbReference>
<dbReference type="Gene3D" id="1.10.287.950">
    <property type="entry name" value="Methyl-accepting chemotaxis protein"/>
    <property type="match status" value="1"/>
</dbReference>
<dbReference type="SUPFAM" id="SSF58104">
    <property type="entry name" value="Methyl-accepting chemotaxis protein (MCP) signaling domain"/>
    <property type="match status" value="1"/>
</dbReference>
<dbReference type="SUPFAM" id="SSF103190">
    <property type="entry name" value="Sensory domain-like"/>
    <property type="match status" value="1"/>
</dbReference>
<keyword evidence="6" id="KW-1185">Reference proteome</keyword>